<accession>A0A1C6W016</accession>
<evidence type="ECO:0000313" key="7">
    <source>
        <dbReference type="Proteomes" id="UP000198605"/>
    </source>
</evidence>
<evidence type="ECO:0000256" key="3">
    <source>
        <dbReference type="ARBA" id="ARBA00023004"/>
    </source>
</evidence>
<name>A0A1C6W016_9ACTN</name>
<organism evidence="6 7">
    <name type="scientific">Micromonospora chersina</name>
    <dbReference type="NCBI Taxonomy" id="47854"/>
    <lineage>
        <taxon>Bacteria</taxon>
        <taxon>Bacillati</taxon>
        <taxon>Actinomycetota</taxon>
        <taxon>Actinomycetes</taxon>
        <taxon>Micromonosporales</taxon>
        <taxon>Micromonosporaceae</taxon>
        <taxon>Micromonospora</taxon>
    </lineage>
</organism>
<dbReference type="Gene3D" id="3.20.20.70">
    <property type="entry name" value="Aldolase class I"/>
    <property type="match status" value="1"/>
</dbReference>
<proteinExistence type="predicted"/>
<dbReference type="SFLD" id="SFLDG01067">
    <property type="entry name" value="SPASM/twitch_domain_containing"/>
    <property type="match status" value="1"/>
</dbReference>
<keyword evidence="7" id="KW-1185">Reference proteome</keyword>
<dbReference type="InterPro" id="IPR007197">
    <property type="entry name" value="rSAM"/>
</dbReference>
<dbReference type="InterPro" id="IPR058240">
    <property type="entry name" value="rSAM_sf"/>
</dbReference>
<sequence length="291" mass="33913">MTRDMLWRPAIEYNLAEHCNLRCEHCDQASWMLPVKFADLESFRRDMTALAAVMRVRELKFGGGEPLQHPGILEFLRVAREIGIAERIVLLTNGTLLHKAPEELWGLLDGLWITIYPGVRHRFDWDWVQQKADEHRIWVWRKETPEFAQRLLVEEIRDDEFVKMVFQNCDLAHLESCHTIHEGRYYMCSPAVWTPQRLAARGITFDNREADGVALHDNPDLHHDLDALIRRSEPLDACRYCLGSWARSTPNRQLSGKAQIEFLTRPPTDLADLIDPEIIVPRPYTRQQPTT</sequence>
<keyword evidence="1" id="KW-0949">S-adenosyl-L-methionine</keyword>
<evidence type="ECO:0000256" key="1">
    <source>
        <dbReference type="ARBA" id="ARBA00022691"/>
    </source>
</evidence>
<dbReference type="GO" id="GO:0003824">
    <property type="term" value="F:catalytic activity"/>
    <property type="evidence" value="ECO:0007669"/>
    <property type="project" value="InterPro"/>
</dbReference>
<evidence type="ECO:0000259" key="5">
    <source>
        <dbReference type="Pfam" id="PF04055"/>
    </source>
</evidence>
<keyword evidence="4" id="KW-0411">Iron-sulfur</keyword>
<dbReference type="PANTHER" id="PTHR11228:SF7">
    <property type="entry name" value="PQQA PEPTIDE CYCLASE"/>
    <property type="match status" value="1"/>
</dbReference>
<dbReference type="SFLD" id="SFLDS00029">
    <property type="entry name" value="Radical_SAM"/>
    <property type="match status" value="1"/>
</dbReference>
<evidence type="ECO:0000256" key="2">
    <source>
        <dbReference type="ARBA" id="ARBA00022723"/>
    </source>
</evidence>
<keyword evidence="2" id="KW-0479">Metal-binding</keyword>
<dbReference type="AlphaFoldDB" id="A0A1C6W016"/>
<dbReference type="GO" id="GO:0046872">
    <property type="term" value="F:metal ion binding"/>
    <property type="evidence" value="ECO:0007669"/>
    <property type="project" value="UniProtKB-KW"/>
</dbReference>
<dbReference type="InterPro" id="IPR013785">
    <property type="entry name" value="Aldolase_TIM"/>
</dbReference>
<dbReference type="EMBL" id="FMIB01000002">
    <property type="protein sequence ID" value="SCL71886.1"/>
    <property type="molecule type" value="Genomic_DNA"/>
</dbReference>
<evidence type="ECO:0000313" key="6">
    <source>
        <dbReference type="EMBL" id="SCL71886.1"/>
    </source>
</evidence>
<dbReference type="STRING" id="47854.GA0070603_6111"/>
<evidence type="ECO:0000256" key="4">
    <source>
        <dbReference type="ARBA" id="ARBA00023014"/>
    </source>
</evidence>
<feature type="domain" description="Radical SAM core" evidence="5">
    <location>
        <begin position="14"/>
        <end position="104"/>
    </location>
</feature>
<dbReference type="SUPFAM" id="SSF102114">
    <property type="entry name" value="Radical SAM enzymes"/>
    <property type="match status" value="1"/>
</dbReference>
<dbReference type="OrthoDB" id="5292692at2"/>
<dbReference type="PANTHER" id="PTHR11228">
    <property type="entry name" value="RADICAL SAM DOMAIN PROTEIN"/>
    <property type="match status" value="1"/>
</dbReference>
<protein>
    <submittedName>
        <fullName evidence="6">4Fe-4S single cluster domain-containing protein</fullName>
    </submittedName>
</protein>
<keyword evidence="3" id="KW-0408">Iron</keyword>
<gene>
    <name evidence="6" type="ORF">GA0070603_6111</name>
</gene>
<dbReference type="CDD" id="cd01335">
    <property type="entry name" value="Radical_SAM"/>
    <property type="match status" value="1"/>
</dbReference>
<dbReference type="Pfam" id="PF04055">
    <property type="entry name" value="Radical_SAM"/>
    <property type="match status" value="1"/>
</dbReference>
<reference evidence="7" key="1">
    <citation type="submission" date="2016-06" db="EMBL/GenBank/DDBJ databases">
        <authorList>
            <person name="Varghese N."/>
            <person name="Submissions Spin"/>
        </authorList>
    </citation>
    <scope>NUCLEOTIDE SEQUENCE [LARGE SCALE GENOMIC DNA]</scope>
    <source>
        <strain evidence="7">DSM 44151</strain>
    </source>
</reference>
<dbReference type="GO" id="GO:0051536">
    <property type="term" value="F:iron-sulfur cluster binding"/>
    <property type="evidence" value="ECO:0007669"/>
    <property type="project" value="UniProtKB-KW"/>
</dbReference>
<dbReference type="Proteomes" id="UP000198605">
    <property type="component" value="Unassembled WGS sequence"/>
</dbReference>
<dbReference type="InterPro" id="IPR050377">
    <property type="entry name" value="Radical_SAM_PqqE_MftC-like"/>
</dbReference>